<evidence type="ECO:0000313" key="12">
    <source>
        <dbReference type="Proteomes" id="UP000009374"/>
    </source>
</evidence>
<evidence type="ECO:0000256" key="4">
    <source>
        <dbReference type="ARBA" id="ARBA00022448"/>
    </source>
</evidence>
<accession>C6HWN1</accession>
<keyword evidence="5" id="KW-1003">Cell membrane</keyword>
<evidence type="ECO:0000256" key="6">
    <source>
        <dbReference type="ARBA" id="ARBA00022500"/>
    </source>
</evidence>
<keyword evidence="9" id="KW-0472">Membrane</keyword>
<dbReference type="InterPro" id="IPR053716">
    <property type="entry name" value="Flag_assembly_chemotaxis_eff"/>
</dbReference>
<evidence type="ECO:0000313" key="11">
    <source>
        <dbReference type="EMBL" id="EES53007.1"/>
    </source>
</evidence>
<reference evidence="11 12" key="1">
    <citation type="journal article" date="2009" name="Appl. Environ. Microbiol.">
        <title>Community genomic and proteomic analyses of chemoautotrophic iron-oxidizing "Leptospirillum rubarum" (Group II) and "Leptospirillum ferrodiazotrophum" (Group III) bacteria in acid mine drainage biofilms.</title>
        <authorList>
            <person name="Goltsman D.S."/>
            <person name="Denef V.J."/>
            <person name="Singer S.W."/>
            <person name="VerBerkmoes N.C."/>
            <person name="Lefsrud M."/>
            <person name="Mueller R.S."/>
            <person name="Dick G.J."/>
            <person name="Sun C.L."/>
            <person name="Wheeler K.E."/>
            <person name="Zemla A."/>
            <person name="Baker B.J."/>
            <person name="Hauser L."/>
            <person name="Land M."/>
            <person name="Shah M.B."/>
            <person name="Thelen M.P."/>
            <person name="Hettich R.L."/>
            <person name="Banfield J.F."/>
        </authorList>
    </citation>
    <scope>NUCLEOTIDE SEQUENCE [LARGE SCALE GENOMIC DNA]</scope>
</reference>
<dbReference type="GO" id="GO:0044781">
    <property type="term" value="P:bacterial-type flagellum organization"/>
    <property type="evidence" value="ECO:0007669"/>
    <property type="project" value="UniProtKB-KW"/>
</dbReference>
<dbReference type="GO" id="GO:0005886">
    <property type="term" value="C:plasma membrane"/>
    <property type="evidence" value="ECO:0007669"/>
    <property type="project" value="UniProtKB-SubCell"/>
</dbReference>
<dbReference type="InterPro" id="IPR012823">
    <property type="entry name" value="Flagell_FliJ"/>
</dbReference>
<proteinExistence type="inferred from homology"/>
<dbReference type="EMBL" id="GG693870">
    <property type="protein sequence ID" value="EES53007.1"/>
    <property type="molecule type" value="Genomic_DNA"/>
</dbReference>
<evidence type="ECO:0000256" key="9">
    <source>
        <dbReference type="ARBA" id="ARBA00023136"/>
    </source>
</evidence>
<gene>
    <name evidence="11" type="ORF">UBAL3_80630064</name>
</gene>
<evidence type="ECO:0000256" key="8">
    <source>
        <dbReference type="ARBA" id="ARBA00022927"/>
    </source>
</evidence>
<keyword evidence="10" id="KW-1006">Bacterial flagellum protein export</keyword>
<keyword evidence="12" id="KW-1185">Reference proteome</keyword>
<evidence type="ECO:0000256" key="10">
    <source>
        <dbReference type="ARBA" id="ARBA00023225"/>
    </source>
</evidence>
<dbReference type="GO" id="GO:0006935">
    <property type="term" value="P:chemotaxis"/>
    <property type="evidence" value="ECO:0007669"/>
    <property type="project" value="UniProtKB-KW"/>
</dbReference>
<evidence type="ECO:0000256" key="2">
    <source>
        <dbReference type="ARBA" id="ARBA00010004"/>
    </source>
</evidence>
<dbReference type="GO" id="GO:0071973">
    <property type="term" value="P:bacterial-type flagellum-dependent cell motility"/>
    <property type="evidence" value="ECO:0007669"/>
    <property type="project" value="InterPro"/>
</dbReference>
<keyword evidence="6" id="KW-0145">Chemotaxis</keyword>
<dbReference type="Proteomes" id="UP000009374">
    <property type="component" value="Unassembled WGS sequence"/>
</dbReference>
<dbReference type="Gene3D" id="1.10.287.1700">
    <property type="match status" value="1"/>
</dbReference>
<dbReference type="GO" id="GO:0015031">
    <property type="term" value="P:protein transport"/>
    <property type="evidence" value="ECO:0007669"/>
    <property type="project" value="UniProtKB-KW"/>
</dbReference>
<comment type="subcellular location">
    <subcellularLocation>
        <location evidence="1">Cell membrane</location>
        <topology evidence="1">Peripheral membrane protein</topology>
        <orientation evidence="1">Cytoplasmic side</orientation>
    </subcellularLocation>
</comment>
<name>C6HWN1_9BACT</name>
<organism evidence="11 12">
    <name type="scientific">Leptospirillum ferrodiazotrophum</name>
    <dbReference type="NCBI Taxonomy" id="412449"/>
    <lineage>
        <taxon>Bacteria</taxon>
        <taxon>Pseudomonadati</taxon>
        <taxon>Nitrospirota</taxon>
        <taxon>Nitrospiria</taxon>
        <taxon>Nitrospirales</taxon>
        <taxon>Nitrospiraceae</taxon>
        <taxon>Leptospirillum</taxon>
    </lineage>
</organism>
<dbReference type="AlphaFoldDB" id="C6HWN1"/>
<dbReference type="Pfam" id="PF02050">
    <property type="entry name" value="FliJ"/>
    <property type="match status" value="1"/>
</dbReference>
<evidence type="ECO:0000256" key="5">
    <source>
        <dbReference type="ARBA" id="ARBA00022475"/>
    </source>
</evidence>
<keyword evidence="4" id="KW-0813">Transport</keyword>
<evidence type="ECO:0000256" key="7">
    <source>
        <dbReference type="ARBA" id="ARBA00022795"/>
    </source>
</evidence>
<evidence type="ECO:0000256" key="3">
    <source>
        <dbReference type="ARBA" id="ARBA00020392"/>
    </source>
</evidence>
<keyword evidence="8" id="KW-0653">Protein transport</keyword>
<keyword evidence="7" id="KW-1005">Bacterial flagellum biogenesis</keyword>
<evidence type="ECO:0000256" key="1">
    <source>
        <dbReference type="ARBA" id="ARBA00004413"/>
    </source>
</evidence>
<dbReference type="GO" id="GO:0009288">
    <property type="term" value="C:bacterial-type flagellum"/>
    <property type="evidence" value="ECO:0007669"/>
    <property type="project" value="InterPro"/>
</dbReference>
<protein>
    <recommendedName>
        <fullName evidence="3">Flagellar FliJ protein</fullName>
    </recommendedName>
</protein>
<comment type="similarity">
    <text evidence="2">Belongs to the FliJ family.</text>
</comment>
<sequence length="150" mass="17681">MAEERFRLSPVLTHRESEVEKAEGDLARIAREKTKEEEFVQTLRNRRREAIEAFAEGQGSDPALRTCFYEFLSHMGNLIAVQEERIRALSESHERCRVIWQKAVMEKEKILILKERFDGELRRQEDRRERQLLEGWIAQVNKGRSGEEGP</sequence>